<dbReference type="EMBL" id="FNVG01000012">
    <property type="protein sequence ID" value="SEG38452.1"/>
    <property type="molecule type" value="Genomic_DNA"/>
</dbReference>
<accession>A0A1H5ZQH1</accession>
<dbReference type="Proteomes" id="UP000236721">
    <property type="component" value="Unassembled WGS sequence"/>
</dbReference>
<dbReference type="AlphaFoldDB" id="A0A1H5ZQH1"/>
<dbReference type="OrthoDB" id="6309052at2"/>
<proteinExistence type="predicted"/>
<keyword evidence="2" id="KW-1185">Reference proteome</keyword>
<organism evidence="1 2">
    <name type="scientific">Vibrio hangzhouensis</name>
    <dbReference type="NCBI Taxonomy" id="462991"/>
    <lineage>
        <taxon>Bacteria</taxon>
        <taxon>Pseudomonadati</taxon>
        <taxon>Pseudomonadota</taxon>
        <taxon>Gammaproteobacteria</taxon>
        <taxon>Vibrionales</taxon>
        <taxon>Vibrionaceae</taxon>
        <taxon>Vibrio</taxon>
    </lineage>
</organism>
<name>A0A1H5ZQH1_9VIBR</name>
<gene>
    <name evidence="1" type="ORF">SAMN04488244_112123</name>
</gene>
<evidence type="ECO:0000313" key="1">
    <source>
        <dbReference type="EMBL" id="SEG38452.1"/>
    </source>
</evidence>
<protein>
    <submittedName>
        <fullName evidence="1">Uncharacterized protein</fullName>
    </submittedName>
</protein>
<dbReference type="RefSeq" id="WP_103880880.1">
    <property type="nucleotide sequence ID" value="NZ_FNVG01000012.1"/>
</dbReference>
<sequence>MRKNREKLKKNMWKNSQEAKFEQMVSEYHSAKATLDTLEKDSAEYAAQNKHCDSLFAKAERFFKQHQ</sequence>
<reference evidence="2" key="1">
    <citation type="submission" date="2016-10" db="EMBL/GenBank/DDBJ databases">
        <authorList>
            <person name="Varghese N."/>
            <person name="Submissions S."/>
        </authorList>
    </citation>
    <scope>NUCLEOTIDE SEQUENCE [LARGE SCALE GENOMIC DNA]</scope>
    <source>
        <strain evidence="2">CGMCC 1.7062</strain>
    </source>
</reference>
<evidence type="ECO:0000313" key="2">
    <source>
        <dbReference type="Proteomes" id="UP000236721"/>
    </source>
</evidence>